<protein>
    <submittedName>
        <fullName evidence="7">Protein arginine N-methyltransferase 1</fullName>
    </submittedName>
</protein>
<dbReference type="Pfam" id="PF22528">
    <property type="entry name" value="PRMT_C"/>
    <property type="match status" value="1"/>
</dbReference>
<dbReference type="InterPro" id="IPR029063">
    <property type="entry name" value="SAM-dependent_MTases_sf"/>
</dbReference>
<gene>
    <name evidence="7" type="primary">PRMT1_1</name>
    <name evidence="7" type="ORF">P7K49_039368</name>
</gene>
<sequence length="155" mass="18295">MGYCLFYEAMLNTMLYWLALDGLIFPDRATLYVMAIEDRQYKDYKIHWWENVYGFDMSCIKDVAIKEPLVDVVDPKQLVSNTCLIKEVDIYTVKVEDLTLTSPFCLQVKQNDSMHTLVAYFNIEFTHCYKRTGFFTSRNPRTHTGSRRCSTWRTP</sequence>
<evidence type="ECO:0000256" key="1">
    <source>
        <dbReference type="ARBA" id="ARBA00004642"/>
    </source>
</evidence>
<proteinExistence type="predicted"/>
<evidence type="ECO:0000313" key="8">
    <source>
        <dbReference type="Proteomes" id="UP001266305"/>
    </source>
</evidence>
<evidence type="ECO:0000256" key="3">
    <source>
        <dbReference type="ARBA" id="ARBA00022679"/>
    </source>
</evidence>
<name>A0ABQ9TBK7_SAGOE</name>
<feature type="domain" description="Protein arginine N-methyltransferase" evidence="6">
    <location>
        <begin position="27"/>
        <end position="142"/>
    </location>
</feature>
<accession>A0ABQ9TBK7</accession>
<dbReference type="PANTHER" id="PTHR11006:SF54">
    <property type="entry name" value="PROTEIN ARGININE N-METHYLTRANSFERASE 1"/>
    <property type="match status" value="1"/>
</dbReference>
<comment type="catalytic activity">
    <reaction evidence="5">
        <text>N(omega)-methyl-L-arginyl-[protein] + S-adenosyl-L-methionine = N(omega),N(omega)-dimethyl-L-arginyl-[protein] + S-adenosyl-L-homocysteine + H(+)</text>
        <dbReference type="Rhea" id="RHEA:48104"/>
        <dbReference type="Rhea" id="RHEA-COMP:11990"/>
        <dbReference type="Rhea" id="RHEA-COMP:11991"/>
        <dbReference type="ChEBI" id="CHEBI:15378"/>
        <dbReference type="ChEBI" id="CHEBI:57856"/>
        <dbReference type="ChEBI" id="CHEBI:59789"/>
        <dbReference type="ChEBI" id="CHEBI:61897"/>
        <dbReference type="ChEBI" id="CHEBI:65280"/>
    </reaction>
    <physiologicalReaction direction="left-to-right" evidence="5">
        <dbReference type="Rhea" id="RHEA:48105"/>
    </physiologicalReaction>
</comment>
<evidence type="ECO:0000256" key="2">
    <source>
        <dbReference type="ARBA" id="ARBA00022603"/>
    </source>
</evidence>
<keyword evidence="4" id="KW-0949">S-adenosyl-L-methionine</keyword>
<dbReference type="InterPro" id="IPR055135">
    <property type="entry name" value="PRMT_dom"/>
</dbReference>
<dbReference type="SUPFAM" id="SSF53335">
    <property type="entry name" value="S-adenosyl-L-methionine-dependent methyltransferases"/>
    <property type="match status" value="1"/>
</dbReference>
<keyword evidence="2" id="KW-0489">Methyltransferase</keyword>
<dbReference type="InterPro" id="IPR025799">
    <property type="entry name" value="Arg_MeTrfase"/>
</dbReference>
<evidence type="ECO:0000256" key="4">
    <source>
        <dbReference type="ARBA" id="ARBA00022691"/>
    </source>
</evidence>
<evidence type="ECO:0000259" key="6">
    <source>
        <dbReference type="Pfam" id="PF22528"/>
    </source>
</evidence>
<evidence type="ECO:0000313" key="7">
    <source>
        <dbReference type="EMBL" id="KAK2082143.1"/>
    </source>
</evidence>
<dbReference type="Proteomes" id="UP001266305">
    <property type="component" value="Unassembled WGS sequence"/>
</dbReference>
<keyword evidence="3" id="KW-0808">Transferase</keyword>
<dbReference type="EMBL" id="JASSZA010000043">
    <property type="protein sequence ID" value="KAK2082143.1"/>
    <property type="molecule type" value="Genomic_DNA"/>
</dbReference>
<evidence type="ECO:0000256" key="5">
    <source>
        <dbReference type="ARBA" id="ARBA00047655"/>
    </source>
</evidence>
<dbReference type="PANTHER" id="PTHR11006">
    <property type="entry name" value="PROTEIN ARGININE N-METHYLTRANSFERASE"/>
    <property type="match status" value="1"/>
</dbReference>
<reference evidence="7 8" key="1">
    <citation type="submission" date="2023-05" db="EMBL/GenBank/DDBJ databases">
        <title>B98-5 Cell Line De Novo Hybrid Assembly: An Optical Mapping Approach.</title>
        <authorList>
            <person name="Kananen K."/>
            <person name="Auerbach J.A."/>
            <person name="Kautto E."/>
            <person name="Blachly J.S."/>
        </authorList>
    </citation>
    <scope>NUCLEOTIDE SEQUENCE [LARGE SCALE GENOMIC DNA]</scope>
    <source>
        <strain evidence="7">B95-8</strain>
        <tissue evidence="7">Cell line</tissue>
    </source>
</reference>
<keyword evidence="8" id="KW-1185">Reference proteome</keyword>
<comment type="caution">
    <text evidence="7">The sequence shown here is derived from an EMBL/GenBank/DDBJ whole genome shotgun (WGS) entry which is preliminary data.</text>
</comment>
<organism evidence="7 8">
    <name type="scientific">Saguinus oedipus</name>
    <name type="common">Cotton-top tamarin</name>
    <name type="synonym">Oedipomidas oedipus</name>
    <dbReference type="NCBI Taxonomy" id="9490"/>
    <lineage>
        <taxon>Eukaryota</taxon>
        <taxon>Metazoa</taxon>
        <taxon>Chordata</taxon>
        <taxon>Craniata</taxon>
        <taxon>Vertebrata</taxon>
        <taxon>Euteleostomi</taxon>
        <taxon>Mammalia</taxon>
        <taxon>Eutheria</taxon>
        <taxon>Euarchontoglires</taxon>
        <taxon>Primates</taxon>
        <taxon>Haplorrhini</taxon>
        <taxon>Platyrrhini</taxon>
        <taxon>Cebidae</taxon>
        <taxon>Callitrichinae</taxon>
        <taxon>Saguinus</taxon>
    </lineage>
</organism>
<dbReference type="Gene3D" id="2.70.160.11">
    <property type="entry name" value="Hnrnp arginine n-methyltransferase1"/>
    <property type="match status" value="1"/>
</dbReference>
<comment type="subcellular location">
    <subcellularLocation>
        <location evidence="1">Nucleus</location>
        <location evidence="1">Nucleoplasm</location>
    </subcellularLocation>
</comment>